<dbReference type="PANTHER" id="PTHR13121">
    <property type="entry name" value="GPI TRANSAMIDASE COMPONENT PIG-U"/>
    <property type="match status" value="1"/>
</dbReference>
<dbReference type="GO" id="GO:0016255">
    <property type="term" value="P:attachment of GPI anchor to protein"/>
    <property type="evidence" value="ECO:0007669"/>
    <property type="project" value="EnsemblFungi"/>
</dbReference>
<dbReference type="InterPro" id="IPR009600">
    <property type="entry name" value="PIG-U"/>
</dbReference>
<evidence type="ECO:0000256" key="3">
    <source>
        <dbReference type="ARBA" id="ARBA00010026"/>
    </source>
</evidence>
<comment type="subcellular location">
    <subcellularLocation>
        <location evidence="1">Endoplasmic reticulum membrane</location>
        <topology evidence="1">Multi-pass membrane protein</topology>
    </subcellularLocation>
</comment>
<keyword evidence="6" id="KW-0256">Endoplasmic reticulum</keyword>
<keyword evidence="5 9" id="KW-0812">Transmembrane</keyword>
<dbReference type="EMBL" id="MVBO01000024">
    <property type="protein sequence ID" value="OZJ05009.1"/>
    <property type="molecule type" value="Genomic_DNA"/>
</dbReference>
<evidence type="ECO:0000256" key="5">
    <source>
        <dbReference type="ARBA" id="ARBA00022692"/>
    </source>
</evidence>
<feature type="transmembrane region" description="Helical" evidence="9">
    <location>
        <begin position="377"/>
        <end position="399"/>
    </location>
</feature>
<feature type="transmembrane region" description="Helical" evidence="9">
    <location>
        <begin position="181"/>
        <end position="205"/>
    </location>
</feature>
<keyword evidence="11" id="KW-1185">Reference proteome</keyword>
<feature type="transmembrane region" description="Helical" evidence="9">
    <location>
        <begin position="217"/>
        <end position="239"/>
    </location>
</feature>
<proteinExistence type="inferred from homology"/>
<dbReference type="GO" id="GO:0006506">
    <property type="term" value="P:GPI anchor biosynthetic process"/>
    <property type="evidence" value="ECO:0007669"/>
    <property type="project" value="UniProtKB-UniPathway"/>
</dbReference>
<keyword evidence="7 9" id="KW-1133">Transmembrane helix</keyword>
<dbReference type="GO" id="GO:0042765">
    <property type="term" value="C:GPI-anchor transamidase complex"/>
    <property type="evidence" value="ECO:0007669"/>
    <property type="project" value="EnsemblFungi"/>
</dbReference>
<dbReference type="Pfam" id="PF06728">
    <property type="entry name" value="PIG-U"/>
    <property type="match status" value="1"/>
</dbReference>
<evidence type="ECO:0000256" key="9">
    <source>
        <dbReference type="SAM" id="Phobius"/>
    </source>
</evidence>
<gene>
    <name evidence="10" type="ORF">BZG36_02155</name>
</gene>
<comment type="pathway">
    <text evidence="2">Glycolipid biosynthesis; glycosylphosphatidylinositol-anchor biosynthesis.</text>
</comment>
<keyword evidence="8 9" id="KW-0472">Membrane</keyword>
<protein>
    <submittedName>
        <fullName evidence="10">Uncharacterized protein</fullName>
    </submittedName>
</protein>
<dbReference type="Proteomes" id="UP000242875">
    <property type="component" value="Unassembled WGS sequence"/>
</dbReference>
<evidence type="ECO:0000256" key="1">
    <source>
        <dbReference type="ARBA" id="ARBA00004477"/>
    </source>
</evidence>
<reference evidence="10 11" key="1">
    <citation type="journal article" date="2017" name="Mycologia">
        <title>Bifiguratus adelaidae, gen. et sp. nov., a new member of Mucoromycotina in endophytic and soil-dwelling habitats.</title>
        <authorList>
            <person name="Torres-Cruz T.J."/>
            <person name="Billingsley Tobias T.L."/>
            <person name="Almatruk M."/>
            <person name="Hesse C."/>
            <person name="Kuske C.R."/>
            <person name="Desiro A."/>
            <person name="Benucci G.M."/>
            <person name="Bonito G."/>
            <person name="Stajich J.E."/>
            <person name="Dunlap C."/>
            <person name="Arnold A.E."/>
            <person name="Porras-Alfaro A."/>
        </authorList>
    </citation>
    <scope>NUCLEOTIDE SEQUENCE [LARGE SCALE GENOMIC DNA]</scope>
    <source>
        <strain evidence="10 11">AZ0501</strain>
    </source>
</reference>
<evidence type="ECO:0000256" key="8">
    <source>
        <dbReference type="ARBA" id="ARBA00023136"/>
    </source>
</evidence>
<sequence length="421" mass="47240">MSTRAIPQPVPYKALIFSLAALVRLLLFQVPGLTRVLADQVELSTPLTGYKRVIEGVFLYKSAVPPFEGGACHHAPLLIALFHVLDALPIQCTQIVYITMDLVAAHMMMGIADRKTTMYTSKLKLDIEKGESTGLWIIGALYLFNPMTILSCVSLSTGIFSNTSVIAAIYHALSASASNSMFWLAIASYLSFYPAMLIFPINSILSSGRSLTHYLNVFPKAMGIFGLYLLTLLGISYVFTGSWKFMGSTYGVIIFLKDLTPNIGLFWYFFIEMFDQYRSFFLSVFQIHAFIYAIPLTIRLSQHPLLACTLLCGIMAIFKSYPSAGDACLYLGLLPVHGELRKYTRYDFLVANIFLYSAALAPIFWHLWIYAGSGNANFFYAITLVYNVGQIILLVDLLYSAIRRDFDVANPQTRHWEINHR</sequence>
<dbReference type="UniPathway" id="UPA00196"/>
<feature type="transmembrane region" description="Helical" evidence="9">
    <location>
        <begin position="349"/>
        <end position="371"/>
    </location>
</feature>
<dbReference type="AlphaFoldDB" id="A0A261Y326"/>
<evidence type="ECO:0000256" key="6">
    <source>
        <dbReference type="ARBA" id="ARBA00022824"/>
    </source>
</evidence>
<comment type="similarity">
    <text evidence="3">Belongs to the PIGU family.</text>
</comment>
<evidence type="ECO:0000313" key="11">
    <source>
        <dbReference type="Proteomes" id="UP000242875"/>
    </source>
</evidence>
<feature type="transmembrane region" description="Helical" evidence="9">
    <location>
        <begin position="245"/>
        <end position="268"/>
    </location>
</feature>
<accession>A0A261Y326</accession>
<evidence type="ECO:0000256" key="7">
    <source>
        <dbReference type="ARBA" id="ARBA00022989"/>
    </source>
</evidence>
<dbReference type="PANTHER" id="PTHR13121:SF0">
    <property type="entry name" value="PHOSPHATIDYLINOSITOL GLYCAN ANCHOR BIOSYNTHESIS CLASS U PROTEIN"/>
    <property type="match status" value="1"/>
</dbReference>
<evidence type="ECO:0000313" key="10">
    <source>
        <dbReference type="EMBL" id="OZJ05009.1"/>
    </source>
</evidence>
<feature type="transmembrane region" description="Helical" evidence="9">
    <location>
        <begin position="280"/>
        <end position="298"/>
    </location>
</feature>
<organism evidence="10 11">
    <name type="scientific">Bifiguratus adelaidae</name>
    <dbReference type="NCBI Taxonomy" id="1938954"/>
    <lineage>
        <taxon>Eukaryota</taxon>
        <taxon>Fungi</taxon>
        <taxon>Fungi incertae sedis</taxon>
        <taxon>Mucoromycota</taxon>
        <taxon>Mucoromycotina</taxon>
        <taxon>Endogonomycetes</taxon>
        <taxon>Endogonales</taxon>
        <taxon>Endogonales incertae sedis</taxon>
        <taxon>Bifiguratus</taxon>
    </lineage>
</organism>
<comment type="caution">
    <text evidence="10">The sequence shown here is derived from an EMBL/GenBank/DDBJ whole genome shotgun (WGS) entry which is preliminary data.</text>
</comment>
<keyword evidence="4" id="KW-0337">GPI-anchor biosynthesis</keyword>
<evidence type="ECO:0000256" key="2">
    <source>
        <dbReference type="ARBA" id="ARBA00004687"/>
    </source>
</evidence>
<feature type="transmembrane region" description="Helical" evidence="9">
    <location>
        <begin position="133"/>
        <end position="161"/>
    </location>
</feature>
<name>A0A261Y326_9FUNG</name>
<evidence type="ECO:0000256" key="4">
    <source>
        <dbReference type="ARBA" id="ARBA00022502"/>
    </source>
</evidence>
<dbReference type="OrthoDB" id="549017at2759"/>